<sequence length="142" mass="15795">MQVARAFTAVRPVRSTVAPAPQRLAVVVQAKPTKIADFSGLSNQELVDKANLMKRELASVKWVQRTRGATEFKAGETMPQPDPEKVPKAHLNKHLRRQIAQCLTLLRQRQIADGIKDSRVARRLEKRAALAQGLLQKSAQAK</sequence>
<dbReference type="Proteomes" id="UP000722791">
    <property type="component" value="Unassembled WGS sequence"/>
</dbReference>
<comment type="caution">
    <text evidence="1">The sequence shown here is derived from an EMBL/GenBank/DDBJ whole genome shotgun (WGS) entry which is preliminary data.</text>
</comment>
<dbReference type="InterPro" id="IPR036049">
    <property type="entry name" value="Ribosomal_uL29_sf"/>
</dbReference>
<reference evidence="1" key="1">
    <citation type="journal article" date="2021" name="Proc. Natl. Acad. Sci. U.S.A.">
        <title>Three genomes in the algal genus Volvox reveal the fate of a haploid sex-determining region after a transition to homothallism.</title>
        <authorList>
            <person name="Yamamoto K."/>
            <person name="Hamaji T."/>
            <person name="Kawai-Toyooka H."/>
            <person name="Matsuzaki R."/>
            <person name="Takahashi F."/>
            <person name="Nishimura Y."/>
            <person name="Kawachi M."/>
            <person name="Noguchi H."/>
            <person name="Minakuchi Y."/>
            <person name="Umen J.G."/>
            <person name="Toyoda A."/>
            <person name="Nozaki H."/>
        </authorList>
    </citation>
    <scope>NUCLEOTIDE SEQUENCE</scope>
    <source>
        <strain evidence="1">NIES-3785</strain>
    </source>
</reference>
<dbReference type="GO" id="GO:0005840">
    <property type="term" value="C:ribosome"/>
    <property type="evidence" value="ECO:0007669"/>
    <property type="project" value="InterPro"/>
</dbReference>
<name>A0A8J4C8N7_9CHLO</name>
<accession>A0A8J4C8N7</accession>
<dbReference type="EMBL" id="BNCQ01000010">
    <property type="protein sequence ID" value="GIM01761.1"/>
    <property type="molecule type" value="Genomic_DNA"/>
</dbReference>
<dbReference type="GO" id="GO:0003735">
    <property type="term" value="F:structural constituent of ribosome"/>
    <property type="evidence" value="ECO:0007669"/>
    <property type="project" value="InterPro"/>
</dbReference>
<organism evidence="1 2">
    <name type="scientific">Volvox reticuliferus</name>
    <dbReference type="NCBI Taxonomy" id="1737510"/>
    <lineage>
        <taxon>Eukaryota</taxon>
        <taxon>Viridiplantae</taxon>
        <taxon>Chlorophyta</taxon>
        <taxon>core chlorophytes</taxon>
        <taxon>Chlorophyceae</taxon>
        <taxon>CS clade</taxon>
        <taxon>Chlamydomonadales</taxon>
        <taxon>Volvocaceae</taxon>
        <taxon>Volvox</taxon>
    </lineage>
</organism>
<dbReference type="SUPFAM" id="SSF46561">
    <property type="entry name" value="Ribosomal protein L29 (L29p)"/>
    <property type="match status" value="1"/>
</dbReference>
<evidence type="ECO:0000313" key="2">
    <source>
        <dbReference type="Proteomes" id="UP000722791"/>
    </source>
</evidence>
<gene>
    <name evidence="1" type="ORF">Vretimale_6546</name>
</gene>
<proteinExistence type="predicted"/>
<dbReference type="OrthoDB" id="528635at2759"/>
<dbReference type="GO" id="GO:0006412">
    <property type="term" value="P:translation"/>
    <property type="evidence" value="ECO:0007669"/>
    <property type="project" value="InterPro"/>
</dbReference>
<evidence type="ECO:0000313" key="1">
    <source>
        <dbReference type="EMBL" id="GIM01761.1"/>
    </source>
</evidence>
<dbReference type="AlphaFoldDB" id="A0A8J4C8N7"/>
<protein>
    <submittedName>
        <fullName evidence="1">Uncharacterized protein</fullName>
    </submittedName>
</protein>
<dbReference type="Gene3D" id="1.10.287.310">
    <property type="match status" value="1"/>
</dbReference>